<accession>A0A2P9HHK6</accession>
<evidence type="ECO:0000313" key="1">
    <source>
        <dbReference type="EMBL" id="SPL63577.1"/>
    </source>
</evidence>
<reference evidence="2" key="1">
    <citation type="submission" date="2017-12" db="EMBL/GenBank/DDBJ databases">
        <authorList>
            <person name="Diaz M."/>
        </authorList>
    </citation>
    <scope>NUCLEOTIDE SEQUENCE [LARGE SCALE GENOMIC DNA]</scope>
    <source>
        <strain evidence="2">FI11154</strain>
    </source>
</reference>
<dbReference type="Proteomes" id="UP000246073">
    <property type="component" value="Unassembled WGS sequence"/>
</dbReference>
<gene>
    <name evidence="1" type="ORF">OHAE_3509</name>
</gene>
<proteinExistence type="predicted"/>
<sequence>MTQLFKGYKPGAGPVLKVLKYNGDDARTLPNDAFDRYLFNSENQNLSYGLTAEPFYFRAADLAALPIDFDLYGNRISGRRGPGGSSFNSVILAYRVNYILPEMSYPPIPELREKDLNTGRVSAGTRRVQLVYDSGSVEKGYVDSYQFNYRMLRVTGFSTSYTTQVPQLTYNGLLNDALNRIGLGEWVVPIVRTVYNDNRDQAVVYPNLWDLPADASAMRTYNYVPNLLTYVQNRSECKLSRPGYGVYDAGWHTKIIDSDRSPALCIMAGDRYNIPADSSVTLYPPVGVVISDTAVTEFMYRRVGQPWYVPGFIAAGYVRETRFNISYSVAPNAVTIYNEGTDPIDIRFAVTNVDRSGTSTGGSLVEFTGHDGTTAFTQLKKPGTTDPASRPNDILLDTRFPTLQIIKEGFIPISSFGAAPAGEHNLFGTVKATVPFTNNGFLPFLKFSIVFPNCVSTPFVSLLYNYPGGWGPPSNVSVLGQIDDNLATFWASPGNWSRRYVDGSDVKEAYDLPNPIGVRYFIRGIVLP</sequence>
<dbReference type="AlphaFoldDB" id="A0A2P9HHK6"/>
<protein>
    <submittedName>
        <fullName evidence="1">Uncharacterized protein</fullName>
    </submittedName>
</protein>
<dbReference type="RefSeq" id="WP_109367473.1">
    <property type="nucleotide sequence ID" value="NZ_OOFM01000004.1"/>
</dbReference>
<evidence type="ECO:0000313" key="2">
    <source>
        <dbReference type="Proteomes" id="UP000246073"/>
    </source>
</evidence>
<name>A0A2P9HHK6_9HYPH</name>
<organism evidence="1 2">
    <name type="scientific">Ochrobactrum soli</name>
    <dbReference type="NCBI Taxonomy" id="2448455"/>
    <lineage>
        <taxon>Bacteria</taxon>
        <taxon>Pseudomonadati</taxon>
        <taxon>Pseudomonadota</taxon>
        <taxon>Alphaproteobacteria</taxon>
        <taxon>Hyphomicrobiales</taxon>
        <taxon>Brucellaceae</taxon>
        <taxon>Brucella/Ochrobactrum group</taxon>
        <taxon>Ochrobactrum</taxon>
    </lineage>
</organism>
<dbReference type="EMBL" id="OOFM01000004">
    <property type="protein sequence ID" value="SPL63577.1"/>
    <property type="molecule type" value="Genomic_DNA"/>
</dbReference>